<dbReference type="STRING" id="262543.Exig_1349"/>
<keyword evidence="1" id="KW-0472">Membrane</keyword>
<organism evidence="2 3">
    <name type="scientific">Exiguobacterium sibiricum (strain DSM 17290 / CCUG 55495 / CIP 109462 / JCM 13490 / 255-15)</name>
    <dbReference type="NCBI Taxonomy" id="262543"/>
    <lineage>
        <taxon>Bacteria</taxon>
        <taxon>Bacillati</taxon>
        <taxon>Bacillota</taxon>
        <taxon>Bacilli</taxon>
        <taxon>Bacillales</taxon>
        <taxon>Bacillales Family XII. Incertae Sedis</taxon>
        <taxon>Exiguobacterium</taxon>
    </lineage>
</organism>
<keyword evidence="1" id="KW-0812">Transmembrane</keyword>
<evidence type="ECO:0000256" key="1">
    <source>
        <dbReference type="SAM" id="Phobius"/>
    </source>
</evidence>
<feature type="transmembrane region" description="Helical" evidence="1">
    <location>
        <begin position="5"/>
        <end position="25"/>
    </location>
</feature>
<dbReference type="KEGG" id="esi:Exig_1349"/>
<feature type="transmembrane region" description="Helical" evidence="1">
    <location>
        <begin position="45"/>
        <end position="65"/>
    </location>
</feature>
<proteinExistence type="predicted"/>
<dbReference type="EMBL" id="CP001022">
    <property type="protein sequence ID" value="ACB60821.1"/>
    <property type="molecule type" value="Genomic_DNA"/>
</dbReference>
<accession>B1YFE5</accession>
<protein>
    <submittedName>
        <fullName evidence="2">Uncharacterized protein</fullName>
    </submittedName>
</protein>
<dbReference type="AlphaFoldDB" id="B1YFE5"/>
<dbReference type="Proteomes" id="UP000001681">
    <property type="component" value="Chromosome"/>
</dbReference>
<dbReference type="RefSeq" id="WP_012370242.1">
    <property type="nucleotide sequence ID" value="NC_010556.1"/>
</dbReference>
<reference evidence="2 3" key="1">
    <citation type="journal article" date="2006" name="Extremophiles">
        <title>Characterization of Exiguobacterium isolates from the Siberian permafrost. Description of Exiguobacterium sibiricum sp. nov.</title>
        <authorList>
            <person name="Rodrigues D.F."/>
            <person name="Goris J."/>
            <person name="Vishnivetskaya T."/>
            <person name="Gilichinsky D."/>
            <person name="Thomashow M.F."/>
            <person name="Tiedje J.M."/>
        </authorList>
    </citation>
    <scope>NUCLEOTIDE SEQUENCE [LARGE SCALE GENOMIC DNA]</scope>
    <source>
        <strain evidence="3">DSM 17290 / CIP 109462 / JCM 13490 / 255-15</strain>
    </source>
</reference>
<sequence>MNKHYLLGTLAVAIGIVMLFVIKLFGTYMTLTQETSAQGLAAFGLIYYPMAFFVMAALFYIAGWWKQDLKKQQETVGQPVKSS</sequence>
<keyword evidence="3" id="KW-1185">Reference proteome</keyword>
<reference evidence="3" key="3">
    <citation type="submission" date="2008-04" db="EMBL/GenBank/DDBJ databases">
        <title>Complete sequence of chromosome of Exiguobacterium sibiricum 255-15.</title>
        <authorList>
            <consortium name="US DOE Joint Genome Institute"/>
            <person name="Copeland A."/>
            <person name="Lucas S."/>
            <person name="Lapidus A."/>
            <person name="Glavina del Rio T."/>
            <person name="Dalin E."/>
            <person name="Tice H."/>
            <person name="Bruce D."/>
            <person name="Goodwin L."/>
            <person name="Pitluck S."/>
            <person name="Kiss H."/>
            <person name="Chertkov O."/>
            <person name="Monk C."/>
            <person name="Brettin T."/>
            <person name="Detter J.C."/>
            <person name="Han C."/>
            <person name="Kuske C.R."/>
            <person name="Schmutz J."/>
            <person name="Larimer F."/>
            <person name="Land M."/>
            <person name="Hauser L."/>
            <person name="Kyrpides N."/>
            <person name="Mikhailova N."/>
            <person name="Vishnivetskaya T."/>
            <person name="Rodrigues D.F."/>
            <person name="Gilichinsky D."/>
            <person name="Tiedje J."/>
            <person name="Richardson P."/>
        </authorList>
    </citation>
    <scope>NUCLEOTIDE SEQUENCE [LARGE SCALE GENOMIC DNA]</scope>
    <source>
        <strain evidence="3">DSM 17290 / CIP 109462 / JCM 13490 / 255-15</strain>
    </source>
</reference>
<evidence type="ECO:0000313" key="3">
    <source>
        <dbReference type="Proteomes" id="UP000001681"/>
    </source>
</evidence>
<keyword evidence="1" id="KW-1133">Transmembrane helix</keyword>
<dbReference type="HOGENOM" id="CLU_2464478_0_0_9"/>
<name>B1YFE5_EXIS2</name>
<gene>
    <name evidence="2" type="ordered locus">Exig_1349</name>
</gene>
<reference evidence="2 3" key="2">
    <citation type="journal article" date="2008" name="BMC Genomics">
        <title>Architecture of thermal adaptation in an Exiguobacterium sibiricum strain isolated from 3 million year old permafrost: a genome and transcriptome approach.</title>
        <authorList>
            <person name="Rodrigues D.F."/>
            <person name="Ivanova N."/>
            <person name="He Z."/>
            <person name="Huebner M."/>
            <person name="Zhou J."/>
            <person name="Tiedje J.M."/>
        </authorList>
    </citation>
    <scope>NUCLEOTIDE SEQUENCE [LARGE SCALE GENOMIC DNA]</scope>
    <source>
        <strain evidence="3">DSM 17290 / CIP 109462 / JCM 13490 / 255-15</strain>
    </source>
</reference>
<dbReference type="OrthoDB" id="9848908at2"/>
<evidence type="ECO:0000313" key="2">
    <source>
        <dbReference type="EMBL" id="ACB60821.1"/>
    </source>
</evidence>